<dbReference type="InterPro" id="IPR005331">
    <property type="entry name" value="Sulfotransferase"/>
</dbReference>
<evidence type="ECO:0000313" key="1">
    <source>
        <dbReference type="EMBL" id="MBA1141380.1"/>
    </source>
</evidence>
<dbReference type="Proteomes" id="UP000558284">
    <property type="component" value="Unassembled WGS sequence"/>
</dbReference>
<evidence type="ECO:0000313" key="2">
    <source>
        <dbReference type="Proteomes" id="UP000558284"/>
    </source>
</evidence>
<name>A0A838B7K4_9HYPH</name>
<protein>
    <submittedName>
        <fullName evidence="1">Sulfotransferase family 2 domain-containing protein</fullName>
    </submittedName>
</protein>
<dbReference type="Pfam" id="PF03567">
    <property type="entry name" value="Sulfotransfer_2"/>
    <property type="match status" value="1"/>
</dbReference>
<accession>A0A838B7K4</accession>
<dbReference type="Gene3D" id="3.40.50.300">
    <property type="entry name" value="P-loop containing nucleotide triphosphate hydrolases"/>
    <property type="match status" value="1"/>
</dbReference>
<proteinExistence type="predicted"/>
<dbReference type="RefSeq" id="WP_181058274.1">
    <property type="nucleotide sequence ID" value="NZ_JACDTY010000006.1"/>
</dbReference>
<dbReference type="EMBL" id="JACDTY010000006">
    <property type="protein sequence ID" value="MBA1141380.1"/>
    <property type="molecule type" value="Genomic_DNA"/>
</dbReference>
<dbReference type="GO" id="GO:0016020">
    <property type="term" value="C:membrane"/>
    <property type="evidence" value="ECO:0007669"/>
    <property type="project" value="InterPro"/>
</dbReference>
<dbReference type="InterPro" id="IPR027417">
    <property type="entry name" value="P-loop_NTPase"/>
</dbReference>
<reference evidence="1 2" key="1">
    <citation type="submission" date="2020-07" db="EMBL/GenBank/DDBJ databases">
        <title>Definition of the novel symbiovar canariense within Mesorhizobium novociceri, a new species of genus Mesorhizobium nodulating Cicer canariense in the Caldera de Taburiente National Park (La Palma, Canary Islands).</title>
        <authorList>
            <person name="Leon-Barrios M."/>
            <person name="Perez-Yepez J."/>
            <person name="Flores-Felix J.D."/>
            <person name="Ramirez-Baena M.H."/>
            <person name="Pulido-Suarez L."/>
            <person name="Igual J.M."/>
            <person name="Velazquez E."/>
            <person name="Peix A."/>
        </authorList>
    </citation>
    <scope>NUCLEOTIDE SEQUENCE [LARGE SCALE GENOMIC DNA]</scope>
    <source>
        <strain evidence="1 2">CCANP35</strain>
    </source>
</reference>
<comment type="caution">
    <text evidence="1">The sequence shown here is derived from an EMBL/GenBank/DDBJ whole genome shotgun (WGS) entry which is preliminary data.</text>
</comment>
<keyword evidence="1" id="KW-0808">Transferase</keyword>
<dbReference type="GO" id="GO:0008146">
    <property type="term" value="F:sulfotransferase activity"/>
    <property type="evidence" value="ECO:0007669"/>
    <property type="project" value="InterPro"/>
</dbReference>
<organism evidence="1 2">
    <name type="scientific">Mesorhizobium neociceri</name>
    <dbReference type="NCBI Taxonomy" id="1307853"/>
    <lineage>
        <taxon>Bacteria</taxon>
        <taxon>Pseudomonadati</taxon>
        <taxon>Pseudomonadota</taxon>
        <taxon>Alphaproteobacteria</taxon>
        <taxon>Hyphomicrobiales</taxon>
        <taxon>Phyllobacteriaceae</taxon>
        <taxon>Mesorhizobium</taxon>
    </lineage>
</organism>
<keyword evidence="2" id="KW-1185">Reference proteome</keyword>
<gene>
    <name evidence="1" type="ORF">H0241_14100</name>
</gene>
<sequence>MLPALFLHIQKTAGSSVLAKAFELYGRANCCMHGDYVSRTPEQLEPLMMVSGHFGFDYAERFMPGRYSFTFLRDPVERLLSFYSYCRGRTRDEDEVNTLAHDNDAETFFRAGETASSKFASHMWNHQACQLASGWGASLVGKADIAPSGLPPDEILDRAKANLARFDYIGLVENFEADNAAIFAALGDTSPDVFRINAAPIRTMREELPSSTLELLATLTEIDQQLYDWAVRRRASAYQTHRDGTAAVAEYRYGVLHALASVKQRWLRG</sequence>
<dbReference type="AlphaFoldDB" id="A0A838B7K4"/>